<dbReference type="PROSITE" id="PS00710">
    <property type="entry name" value="PGM_PMM"/>
    <property type="match status" value="1"/>
</dbReference>
<evidence type="ECO:0000256" key="11">
    <source>
        <dbReference type="RuleBase" id="RU004327"/>
    </source>
</evidence>
<evidence type="ECO:0000256" key="3">
    <source>
        <dbReference type="ARBA" id="ARBA00022723"/>
    </source>
</evidence>
<reference evidence="17" key="1">
    <citation type="submission" date="2017-07" db="EMBL/GenBank/DDBJ databases">
        <title>Draft genome sequence of Effusibacillus lacus strain skLN1.</title>
        <authorList>
            <person name="Watanabe M."/>
            <person name="Kojima H."/>
            <person name="Fukui M."/>
        </authorList>
    </citation>
    <scope>NUCLEOTIDE SEQUENCE [LARGE SCALE GENOMIC DNA]</scope>
    <source>
        <strain evidence="17">skLN1</strain>
    </source>
</reference>
<comment type="function">
    <text evidence="9 11">Catalyzes the conversion of glucosamine-6-phosphate to glucosamine-1-phosphate.</text>
</comment>
<evidence type="ECO:0000256" key="1">
    <source>
        <dbReference type="ARBA" id="ARBA00010231"/>
    </source>
</evidence>
<feature type="active site" description="Phosphoserine intermediate" evidence="9">
    <location>
        <position position="100"/>
    </location>
</feature>
<dbReference type="NCBIfam" id="NF008139">
    <property type="entry name" value="PRK10887.1"/>
    <property type="match status" value="1"/>
</dbReference>
<dbReference type="HAMAP" id="MF_01554_B">
    <property type="entry name" value="GlmM_B"/>
    <property type="match status" value="1"/>
</dbReference>
<feature type="modified residue" description="Phosphoserine" evidence="9">
    <location>
        <position position="100"/>
    </location>
</feature>
<evidence type="ECO:0000256" key="8">
    <source>
        <dbReference type="ARBA" id="ARBA00068193"/>
    </source>
</evidence>
<keyword evidence="2 9" id="KW-0597">Phosphoprotein</keyword>
<sequence>MGRLFGTDGVRGVANTELTAELAYRLGRAGAFVLTRGKDKAKIVVGKDTRISGDMLEAALIAGILSIGADAVRVGVVSTPGVAYLTRSLKADAGVMISASHNPVADNGIKFFGGDGFKLTDQVENEIESLLTGEDQMPRPTAGDIGRAEELPDASAIYADYLKTTISNRFDGLKVVLDCGNGAAYQLAPTVFHQLGAEVIAIHAEPNGVNINVKCGSTYPDVVRDAVLKHGADIGLSFDGDADRLIAIDEKGQLVDGDYVMAILGRALKAKGELANNTIVSTVMSNVGFVKAAKEIGIELVRTAVGDRYVMEAMREGGYVLGGEQSGHIIMLKHNTTGDGILTALQLTDVMVGEGKPLSELRSIMRSYPQVLVNVRVSSKAGWDQNAAIQEAIRSVEAELGDEGRVLVRPSGTEPLIRVMAEGPDEQIVQEFAVRIANVVRKELGARG</sequence>
<protein>
    <recommendedName>
        <fullName evidence="8 9">Phosphoglucosamine mutase</fullName>
        <ecNumber evidence="7 9">5.4.2.10</ecNumber>
    </recommendedName>
</protein>
<dbReference type="InterPro" id="IPR016055">
    <property type="entry name" value="A-D-PHexomutase_a/b/a-I/II/III"/>
</dbReference>
<dbReference type="InterPro" id="IPR005841">
    <property type="entry name" value="Alpha-D-phosphohexomutase_SF"/>
</dbReference>
<evidence type="ECO:0000256" key="7">
    <source>
        <dbReference type="ARBA" id="ARBA00066330"/>
    </source>
</evidence>
<dbReference type="PRINTS" id="PR00509">
    <property type="entry name" value="PGMPMM"/>
</dbReference>
<keyword evidence="3 9" id="KW-0479">Metal-binding</keyword>
<organism evidence="16 17">
    <name type="scientific">Effusibacillus lacus</name>
    <dbReference type="NCBI Taxonomy" id="1348429"/>
    <lineage>
        <taxon>Bacteria</taxon>
        <taxon>Bacillati</taxon>
        <taxon>Bacillota</taxon>
        <taxon>Bacilli</taxon>
        <taxon>Bacillales</taxon>
        <taxon>Alicyclobacillaceae</taxon>
        <taxon>Effusibacillus</taxon>
    </lineage>
</organism>
<dbReference type="Pfam" id="PF02878">
    <property type="entry name" value="PGM_PMM_I"/>
    <property type="match status" value="1"/>
</dbReference>
<dbReference type="NCBIfam" id="TIGR01455">
    <property type="entry name" value="glmM"/>
    <property type="match status" value="1"/>
</dbReference>
<evidence type="ECO:0000256" key="10">
    <source>
        <dbReference type="RuleBase" id="RU004326"/>
    </source>
</evidence>
<feature type="domain" description="Alpha-D-phosphohexomutase C-terminal" evidence="12">
    <location>
        <begin position="372"/>
        <end position="438"/>
    </location>
</feature>
<feature type="domain" description="Alpha-D-phosphohexomutase alpha/beta/alpha" evidence="15">
    <location>
        <begin position="256"/>
        <end position="367"/>
    </location>
</feature>
<dbReference type="Pfam" id="PF00408">
    <property type="entry name" value="PGM_PMM_IV"/>
    <property type="match status" value="1"/>
</dbReference>
<dbReference type="GO" id="GO:0005829">
    <property type="term" value="C:cytosol"/>
    <property type="evidence" value="ECO:0007669"/>
    <property type="project" value="TreeGrafter"/>
</dbReference>
<dbReference type="FunFam" id="3.40.120.10:FF:000001">
    <property type="entry name" value="Phosphoglucosamine mutase"/>
    <property type="match status" value="1"/>
</dbReference>
<dbReference type="GO" id="GO:0006048">
    <property type="term" value="P:UDP-N-acetylglucosamine biosynthetic process"/>
    <property type="evidence" value="ECO:0007669"/>
    <property type="project" value="TreeGrafter"/>
</dbReference>
<dbReference type="Proteomes" id="UP000217785">
    <property type="component" value="Unassembled WGS sequence"/>
</dbReference>
<dbReference type="GO" id="GO:0005975">
    <property type="term" value="P:carbohydrate metabolic process"/>
    <property type="evidence" value="ECO:0007669"/>
    <property type="project" value="InterPro"/>
</dbReference>
<dbReference type="InterPro" id="IPR005844">
    <property type="entry name" value="A-D-PHexomutase_a/b/a-I"/>
</dbReference>
<dbReference type="InterPro" id="IPR005846">
    <property type="entry name" value="A-D-PHexomutase_a/b/a-III"/>
</dbReference>
<keyword evidence="5 9" id="KW-0413">Isomerase</keyword>
<feature type="binding site" description="via phosphate group" evidence="9">
    <location>
        <position position="100"/>
    </location>
    <ligand>
        <name>Mg(2+)</name>
        <dbReference type="ChEBI" id="CHEBI:18420"/>
    </ligand>
</feature>
<evidence type="ECO:0000256" key="5">
    <source>
        <dbReference type="ARBA" id="ARBA00023235"/>
    </source>
</evidence>
<proteinExistence type="inferred from homology"/>
<dbReference type="GO" id="GO:0000287">
    <property type="term" value="F:magnesium ion binding"/>
    <property type="evidence" value="ECO:0007669"/>
    <property type="project" value="UniProtKB-UniRule"/>
</dbReference>
<dbReference type="AlphaFoldDB" id="A0A292YHJ8"/>
<comment type="similarity">
    <text evidence="1 9 10">Belongs to the phosphohexose mutase family.</text>
</comment>
<dbReference type="InterPro" id="IPR036900">
    <property type="entry name" value="A-D-PHexomutase_C_sf"/>
</dbReference>
<keyword evidence="4 9" id="KW-0460">Magnesium</keyword>
<dbReference type="CDD" id="cd05802">
    <property type="entry name" value="GlmM"/>
    <property type="match status" value="1"/>
</dbReference>
<dbReference type="PANTHER" id="PTHR42946:SF1">
    <property type="entry name" value="PHOSPHOGLUCOMUTASE (ALPHA-D-GLUCOSE-1,6-BISPHOSPHATE-DEPENDENT)"/>
    <property type="match status" value="1"/>
</dbReference>
<comment type="caution">
    <text evidence="16">The sequence shown here is derived from an EMBL/GenBank/DDBJ whole genome shotgun (WGS) entry which is preliminary data.</text>
</comment>
<dbReference type="EC" id="5.4.2.10" evidence="7 9"/>
<dbReference type="PANTHER" id="PTHR42946">
    <property type="entry name" value="PHOSPHOHEXOSE MUTASE"/>
    <property type="match status" value="1"/>
</dbReference>
<dbReference type="Gene3D" id="3.40.120.10">
    <property type="entry name" value="Alpha-D-Glucose-1,6-Bisphosphate, subunit A, domain 3"/>
    <property type="match status" value="3"/>
</dbReference>
<evidence type="ECO:0000259" key="12">
    <source>
        <dbReference type="Pfam" id="PF00408"/>
    </source>
</evidence>
<dbReference type="Gene3D" id="3.30.310.50">
    <property type="entry name" value="Alpha-D-phosphohexomutase, C-terminal domain"/>
    <property type="match status" value="1"/>
</dbReference>
<comment type="cofactor">
    <cofactor evidence="9">
        <name>Mg(2+)</name>
        <dbReference type="ChEBI" id="CHEBI:18420"/>
    </cofactor>
    <text evidence="9">Binds 1 Mg(2+) ion per subunit.</text>
</comment>
<dbReference type="GO" id="GO:0004615">
    <property type="term" value="F:phosphomannomutase activity"/>
    <property type="evidence" value="ECO:0007669"/>
    <property type="project" value="TreeGrafter"/>
</dbReference>
<dbReference type="RefSeq" id="WP_096180090.1">
    <property type="nucleotide sequence ID" value="NZ_BDUF01000002.1"/>
</dbReference>
<evidence type="ECO:0000259" key="13">
    <source>
        <dbReference type="Pfam" id="PF02878"/>
    </source>
</evidence>
<name>A0A292YHJ8_9BACL</name>
<dbReference type="FunFam" id="3.40.120.10:FF:000002">
    <property type="entry name" value="Phosphoglucosamine mutase"/>
    <property type="match status" value="1"/>
</dbReference>
<dbReference type="InterPro" id="IPR050060">
    <property type="entry name" value="Phosphoglucosamine_mutase"/>
</dbReference>
<dbReference type="FunFam" id="3.30.310.50:FF:000001">
    <property type="entry name" value="Phosphoglucosamine mutase"/>
    <property type="match status" value="1"/>
</dbReference>
<dbReference type="InterPro" id="IPR016066">
    <property type="entry name" value="A-D-PHexomutase_CS"/>
</dbReference>
<gene>
    <name evidence="9" type="primary">glmM</name>
    <name evidence="16" type="ORF">EFBL_0025</name>
</gene>
<dbReference type="Pfam" id="PF02879">
    <property type="entry name" value="PGM_PMM_II"/>
    <property type="match status" value="1"/>
</dbReference>
<evidence type="ECO:0000256" key="6">
    <source>
        <dbReference type="ARBA" id="ARBA00050364"/>
    </source>
</evidence>
<accession>A0A292YHJ8</accession>
<evidence type="ECO:0000256" key="4">
    <source>
        <dbReference type="ARBA" id="ARBA00022842"/>
    </source>
</evidence>
<dbReference type="OrthoDB" id="9806956at2"/>
<keyword evidence="17" id="KW-1185">Reference proteome</keyword>
<evidence type="ECO:0000313" key="17">
    <source>
        <dbReference type="Proteomes" id="UP000217785"/>
    </source>
</evidence>
<evidence type="ECO:0000256" key="9">
    <source>
        <dbReference type="HAMAP-Rule" id="MF_01554"/>
    </source>
</evidence>
<comment type="catalytic activity">
    <reaction evidence="6 9 11">
        <text>alpha-D-glucosamine 1-phosphate = D-glucosamine 6-phosphate</text>
        <dbReference type="Rhea" id="RHEA:23424"/>
        <dbReference type="ChEBI" id="CHEBI:58516"/>
        <dbReference type="ChEBI" id="CHEBI:58725"/>
        <dbReference type="EC" id="5.4.2.10"/>
    </reaction>
</comment>
<dbReference type="InterPro" id="IPR006352">
    <property type="entry name" value="GlmM_bact"/>
</dbReference>
<dbReference type="SUPFAM" id="SSF53738">
    <property type="entry name" value="Phosphoglucomutase, first 3 domains"/>
    <property type="match status" value="3"/>
</dbReference>
<dbReference type="InterPro" id="IPR005843">
    <property type="entry name" value="A-D-PHexomutase_C"/>
</dbReference>
<dbReference type="SUPFAM" id="SSF55957">
    <property type="entry name" value="Phosphoglucomutase, C-terminal domain"/>
    <property type="match status" value="1"/>
</dbReference>
<dbReference type="InterPro" id="IPR005845">
    <property type="entry name" value="A-D-PHexomutase_a/b/a-II"/>
</dbReference>
<feature type="binding site" evidence="9">
    <location>
        <position position="241"/>
    </location>
    <ligand>
        <name>Mg(2+)</name>
        <dbReference type="ChEBI" id="CHEBI:18420"/>
    </ligand>
</feature>
<evidence type="ECO:0000256" key="2">
    <source>
        <dbReference type="ARBA" id="ARBA00022553"/>
    </source>
</evidence>
<dbReference type="GO" id="GO:0009252">
    <property type="term" value="P:peptidoglycan biosynthetic process"/>
    <property type="evidence" value="ECO:0007669"/>
    <property type="project" value="TreeGrafter"/>
</dbReference>
<evidence type="ECO:0000313" key="16">
    <source>
        <dbReference type="EMBL" id="GAX88416.1"/>
    </source>
</evidence>
<dbReference type="EMBL" id="BDUF01000002">
    <property type="protein sequence ID" value="GAX88416.1"/>
    <property type="molecule type" value="Genomic_DNA"/>
</dbReference>
<dbReference type="Pfam" id="PF02880">
    <property type="entry name" value="PGM_PMM_III"/>
    <property type="match status" value="1"/>
</dbReference>
<comment type="PTM">
    <text evidence="9">Activated by phosphorylation.</text>
</comment>
<dbReference type="GO" id="GO:0008966">
    <property type="term" value="F:phosphoglucosamine mutase activity"/>
    <property type="evidence" value="ECO:0007669"/>
    <property type="project" value="UniProtKB-UniRule"/>
</dbReference>
<feature type="domain" description="Alpha-D-phosphohexomutase alpha/beta/alpha" evidence="14">
    <location>
        <begin position="158"/>
        <end position="252"/>
    </location>
</feature>
<feature type="binding site" evidence="9">
    <location>
        <position position="243"/>
    </location>
    <ligand>
        <name>Mg(2+)</name>
        <dbReference type="ChEBI" id="CHEBI:18420"/>
    </ligand>
</feature>
<evidence type="ECO:0000259" key="15">
    <source>
        <dbReference type="Pfam" id="PF02880"/>
    </source>
</evidence>
<feature type="domain" description="Alpha-D-phosphohexomutase alpha/beta/alpha" evidence="13">
    <location>
        <begin position="3"/>
        <end position="135"/>
    </location>
</feature>
<feature type="binding site" evidence="9">
    <location>
        <position position="239"/>
    </location>
    <ligand>
        <name>Mg(2+)</name>
        <dbReference type="ChEBI" id="CHEBI:18420"/>
    </ligand>
</feature>
<evidence type="ECO:0000259" key="14">
    <source>
        <dbReference type="Pfam" id="PF02879"/>
    </source>
</evidence>